<name>A0A0C9YUB4_9AGAM</name>
<gene>
    <name evidence="2" type="ORF">PISMIDRAFT_19533</name>
</gene>
<feature type="region of interest" description="Disordered" evidence="1">
    <location>
        <begin position="1"/>
        <end position="22"/>
    </location>
</feature>
<organism evidence="2 3">
    <name type="scientific">Pisolithus microcarpus 441</name>
    <dbReference type="NCBI Taxonomy" id="765257"/>
    <lineage>
        <taxon>Eukaryota</taxon>
        <taxon>Fungi</taxon>
        <taxon>Dikarya</taxon>
        <taxon>Basidiomycota</taxon>
        <taxon>Agaricomycotina</taxon>
        <taxon>Agaricomycetes</taxon>
        <taxon>Agaricomycetidae</taxon>
        <taxon>Boletales</taxon>
        <taxon>Sclerodermatineae</taxon>
        <taxon>Pisolithaceae</taxon>
        <taxon>Pisolithus</taxon>
    </lineage>
</organism>
<evidence type="ECO:0000313" key="2">
    <source>
        <dbReference type="EMBL" id="KIK11428.1"/>
    </source>
</evidence>
<dbReference type="EMBL" id="KN834219">
    <property type="protein sequence ID" value="KIK11428.1"/>
    <property type="molecule type" value="Genomic_DNA"/>
</dbReference>
<proteinExistence type="predicted"/>
<sequence length="66" mass="7513">MVSNKTAVNGQRPLTKMSSTRHAPVTVESVLRKITAQFRYPMSTAYRNQFVTRTHALLDYVQAITE</sequence>
<reference evidence="2 3" key="1">
    <citation type="submission" date="2014-04" db="EMBL/GenBank/DDBJ databases">
        <authorList>
            <consortium name="DOE Joint Genome Institute"/>
            <person name="Kuo A."/>
            <person name="Kohler A."/>
            <person name="Costa M.D."/>
            <person name="Nagy L.G."/>
            <person name="Floudas D."/>
            <person name="Copeland A."/>
            <person name="Barry K.W."/>
            <person name="Cichocki N."/>
            <person name="Veneault-Fourrey C."/>
            <person name="LaButti K."/>
            <person name="Lindquist E.A."/>
            <person name="Lipzen A."/>
            <person name="Lundell T."/>
            <person name="Morin E."/>
            <person name="Murat C."/>
            <person name="Sun H."/>
            <person name="Tunlid A."/>
            <person name="Henrissat B."/>
            <person name="Grigoriev I.V."/>
            <person name="Hibbett D.S."/>
            <person name="Martin F."/>
            <person name="Nordberg H.P."/>
            <person name="Cantor M.N."/>
            <person name="Hua S.X."/>
        </authorList>
    </citation>
    <scope>NUCLEOTIDE SEQUENCE [LARGE SCALE GENOMIC DNA]</scope>
    <source>
        <strain evidence="2 3">441</strain>
    </source>
</reference>
<accession>A0A0C9YUB4</accession>
<evidence type="ECO:0000313" key="3">
    <source>
        <dbReference type="Proteomes" id="UP000054018"/>
    </source>
</evidence>
<reference evidence="3" key="2">
    <citation type="submission" date="2015-01" db="EMBL/GenBank/DDBJ databases">
        <title>Evolutionary Origins and Diversification of the Mycorrhizal Mutualists.</title>
        <authorList>
            <consortium name="DOE Joint Genome Institute"/>
            <consortium name="Mycorrhizal Genomics Consortium"/>
            <person name="Kohler A."/>
            <person name="Kuo A."/>
            <person name="Nagy L.G."/>
            <person name="Floudas D."/>
            <person name="Copeland A."/>
            <person name="Barry K.W."/>
            <person name="Cichocki N."/>
            <person name="Veneault-Fourrey C."/>
            <person name="LaButti K."/>
            <person name="Lindquist E.A."/>
            <person name="Lipzen A."/>
            <person name="Lundell T."/>
            <person name="Morin E."/>
            <person name="Murat C."/>
            <person name="Riley R."/>
            <person name="Ohm R."/>
            <person name="Sun H."/>
            <person name="Tunlid A."/>
            <person name="Henrissat B."/>
            <person name="Grigoriev I.V."/>
            <person name="Hibbett D.S."/>
            <person name="Martin F."/>
        </authorList>
    </citation>
    <scope>NUCLEOTIDE SEQUENCE [LARGE SCALE GENOMIC DNA]</scope>
    <source>
        <strain evidence="3">441</strain>
    </source>
</reference>
<evidence type="ECO:0000256" key="1">
    <source>
        <dbReference type="SAM" id="MobiDB-lite"/>
    </source>
</evidence>
<keyword evidence="3" id="KW-1185">Reference proteome</keyword>
<dbReference type="AlphaFoldDB" id="A0A0C9YUB4"/>
<dbReference type="Proteomes" id="UP000054018">
    <property type="component" value="Unassembled WGS sequence"/>
</dbReference>
<dbReference type="HOGENOM" id="CLU_2832157_0_0_1"/>
<protein>
    <submittedName>
        <fullName evidence="2">Uncharacterized protein</fullName>
    </submittedName>
</protein>